<name>A0A1Q5TJA5_9GAMM</name>
<proteinExistence type="predicted"/>
<dbReference type="RefSeq" id="WP_074024876.1">
    <property type="nucleotide sequence ID" value="NZ_CAWNAG010000142.1"/>
</dbReference>
<dbReference type="Proteomes" id="UP000186268">
    <property type="component" value="Unassembled WGS sequence"/>
</dbReference>
<keyword evidence="3" id="KW-1185">Reference proteome</keyword>
<dbReference type="Pfam" id="PF06889">
    <property type="entry name" value="DUF1266"/>
    <property type="match status" value="1"/>
</dbReference>
<dbReference type="STRING" id="1873482.Xedl_03318"/>
<dbReference type="InterPro" id="IPR009677">
    <property type="entry name" value="DUF1266"/>
</dbReference>
<protein>
    <recommendedName>
        <fullName evidence="1">DUF1266 domain-containing protein</fullName>
    </recommendedName>
</protein>
<evidence type="ECO:0000313" key="3">
    <source>
        <dbReference type="Proteomes" id="UP000186268"/>
    </source>
</evidence>
<feature type="domain" description="DUF1266" evidence="1">
    <location>
        <begin position="83"/>
        <end position="257"/>
    </location>
</feature>
<comment type="caution">
    <text evidence="2">The sequence shown here is derived from an EMBL/GenBank/DDBJ whole genome shotgun (WGS) entry which is preliminary data.</text>
</comment>
<dbReference type="OrthoDB" id="1956494at2"/>
<organism evidence="2 3">
    <name type="scientific">Xenorhabdus eapokensis</name>
    <dbReference type="NCBI Taxonomy" id="1873482"/>
    <lineage>
        <taxon>Bacteria</taxon>
        <taxon>Pseudomonadati</taxon>
        <taxon>Pseudomonadota</taxon>
        <taxon>Gammaproteobacteria</taxon>
        <taxon>Enterobacterales</taxon>
        <taxon>Morganellaceae</taxon>
        <taxon>Xenorhabdus</taxon>
    </lineage>
</organism>
<dbReference type="EMBL" id="MKGQ01000035">
    <property type="protein sequence ID" value="OKP00297.1"/>
    <property type="molecule type" value="Genomic_DNA"/>
</dbReference>
<reference evidence="2 3" key="1">
    <citation type="submission" date="2016-09" db="EMBL/GenBank/DDBJ databases">
        <title>Xenorhabdus thuongxuanensis sp. nov. and Xenorhabdus eapokensis sp. nov., isolated from Steinernema species.</title>
        <authorList>
            <person name="Kaempfer P."/>
            <person name="Tobias N.J."/>
            <person name="Phan Ke L."/>
            <person name="Bode H.B."/>
            <person name="Glaeser S.P."/>
        </authorList>
    </citation>
    <scope>NUCLEOTIDE SEQUENCE [LARGE SCALE GENOMIC DNA]</scope>
    <source>
        <strain evidence="2 3">DL20</strain>
    </source>
</reference>
<evidence type="ECO:0000313" key="2">
    <source>
        <dbReference type="EMBL" id="OKP00297.1"/>
    </source>
</evidence>
<gene>
    <name evidence="2" type="ORF">Xedl_03318</name>
</gene>
<dbReference type="AlphaFoldDB" id="A0A1Q5TJA5"/>
<sequence>MQLFLRVGILILFLLGVGYSIYAQFSPYVTKENRKEEIEITTQNTLPPVTSEDWGIILGAPYAVFNEHAINDYTPDTAKDNGLSSAWGIKNRQDLLQQLFWLIVDGHSTDYYAMRDNVIQITKQDFDTLLSRIEKSQWDETEKQEILWRYKMMYHNTNNIQNVDYLAWDYVRFSMLCLEGARLKYITAEEAKAWTRMLAPSLRKTYTSWADLWHQLFITRWFWSAQDTQWTSSQSHYLAIVDNLLQDKGSPANTINWNVPLSSSDTTSFAEAVASLELEDEDGVVVGVNELNEIIQSNLNIIGLK</sequence>
<evidence type="ECO:0000259" key="1">
    <source>
        <dbReference type="Pfam" id="PF06889"/>
    </source>
</evidence>
<accession>A0A1Q5TJA5</accession>